<keyword evidence="3" id="KW-1133">Transmembrane helix</keyword>
<feature type="compositionally biased region" description="Low complexity" evidence="2">
    <location>
        <begin position="134"/>
        <end position="143"/>
    </location>
</feature>
<evidence type="ECO:0000256" key="1">
    <source>
        <dbReference type="ARBA" id="ARBA00022481"/>
    </source>
</evidence>
<dbReference type="AlphaFoldDB" id="A0A2N5ZM59"/>
<dbReference type="PRINTS" id="PR00813">
    <property type="entry name" value="BCTERIALGSPG"/>
</dbReference>
<dbReference type="InterPro" id="IPR045584">
    <property type="entry name" value="Pilin-like"/>
</dbReference>
<reference evidence="4 5" key="1">
    <citation type="submission" date="2017-11" db="EMBL/GenBank/DDBJ databases">
        <title>Genome-resolved metagenomics identifies genetic mobility, metabolic interactions, and unexpected diversity in perchlorate-reducing communities.</title>
        <authorList>
            <person name="Barnum T.P."/>
            <person name="Figueroa I.A."/>
            <person name="Carlstrom C.I."/>
            <person name="Lucas L.N."/>
            <person name="Engelbrektson A.L."/>
            <person name="Coates J.D."/>
        </authorList>
    </citation>
    <scope>NUCLEOTIDE SEQUENCE [LARGE SCALE GENOMIC DNA]</scope>
    <source>
        <strain evidence="4">BM706</strain>
    </source>
</reference>
<dbReference type="InterPro" id="IPR000983">
    <property type="entry name" value="Bac_GSPG_pilin"/>
</dbReference>
<feature type="region of interest" description="Disordered" evidence="2">
    <location>
        <begin position="133"/>
        <end position="161"/>
    </location>
</feature>
<protein>
    <recommendedName>
        <fullName evidence="6">Type II secretion system protein GspG C-terminal domain-containing protein</fullName>
    </recommendedName>
</protein>
<feature type="transmembrane region" description="Helical" evidence="3">
    <location>
        <begin position="6"/>
        <end position="27"/>
    </location>
</feature>
<keyword evidence="3" id="KW-0472">Membrane</keyword>
<evidence type="ECO:0000313" key="5">
    <source>
        <dbReference type="Proteomes" id="UP000234857"/>
    </source>
</evidence>
<dbReference type="GO" id="GO:0015627">
    <property type="term" value="C:type II protein secretion system complex"/>
    <property type="evidence" value="ECO:0007669"/>
    <property type="project" value="InterPro"/>
</dbReference>
<evidence type="ECO:0000256" key="3">
    <source>
        <dbReference type="SAM" id="Phobius"/>
    </source>
</evidence>
<dbReference type="Gene3D" id="3.30.700.10">
    <property type="entry name" value="Glycoprotein, Type 4 Pilin"/>
    <property type="match status" value="1"/>
</dbReference>
<evidence type="ECO:0000313" key="4">
    <source>
        <dbReference type="EMBL" id="PLX19768.1"/>
    </source>
</evidence>
<sequence length="161" mass="17913">MIKKAFTMIEVMVVVFILSVVISFFVFDVSSVYKDSKKNVAKSQVYMIRKVIQSYARDHGGGYPTDFKELIEEGYLFSLPENPLTGDATWEARGQGDLPYGTNWMEVNPDGTIGGAGQWGTRKLFDVRIPLDYDPGADPGIPDGPDKPEPIDDNWQNMPSG</sequence>
<accession>A0A2N5ZM59</accession>
<dbReference type="EMBL" id="PKTG01000019">
    <property type="protein sequence ID" value="PLX19768.1"/>
    <property type="molecule type" value="Genomic_DNA"/>
</dbReference>
<dbReference type="GO" id="GO:0015628">
    <property type="term" value="P:protein secretion by the type II secretion system"/>
    <property type="evidence" value="ECO:0007669"/>
    <property type="project" value="InterPro"/>
</dbReference>
<dbReference type="NCBIfam" id="TIGR02532">
    <property type="entry name" value="IV_pilin_GFxxxE"/>
    <property type="match status" value="1"/>
</dbReference>
<gene>
    <name evidence="4" type="ORF">C0601_00975</name>
</gene>
<dbReference type="Proteomes" id="UP000234857">
    <property type="component" value="Unassembled WGS sequence"/>
</dbReference>
<keyword evidence="1" id="KW-0488">Methylation</keyword>
<dbReference type="Pfam" id="PF07963">
    <property type="entry name" value="N_methyl"/>
    <property type="match status" value="1"/>
</dbReference>
<evidence type="ECO:0000256" key="2">
    <source>
        <dbReference type="SAM" id="MobiDB-lite"/>
    </source>
</evidence>
<name>A0A2N5ZM59_MUIH1</name>
<proteinExistence type="predicted"/>
<dbReference type="SUPFAM" id="SSF54523">
    <property type="entry name" value="Pili subunits"/>
    <property type="match status" value="1"/>
</dbReference>
<comment type="caution">
    <text evidence="4">The sequence shown here is derived from an EMBL/GenBank/DDBJ whole genome shotgun (WGS) entry which is preliminary data.</text>
</comment>
<dbReference type="InterPro" id="IPR012902">
    <property type="entry name" value="N_methyl_site"/>
</dbReference>
<keyword evidence="3" id="KW-0812">Transmembrane</keyword>
<organism evidence="4 5">
    <name type="scientific">Muiribacterium halophilum</name>
    <dbReference type="NCBI Taxonomy" id="2053465"/>
    <lineage>
        <taxon>Bacteria</taxon>
        <taxon>Candidatus Muiribacteriota</taxon>
        <taxon>Candidatus Muiribacteriia</taxon>
        <taxon>Candidatus Muiribacteriales</taxon>
        <taxon>Candidatus Muiribacteriaceae</taxon>
        <taxon>Candidatus Muiribacterium</taxon>
    </lineage>
</organism>
<evidence type="ECO:0008006" key="6">
    <source>
        <dbReference type="Google" id="ProtNLM"/>
    </source>
</evidence>